<feature type="region of interest" description="Disordered" evidence="1">
    <location>
        <begin position="50"/>
        <end position="72"/>
    </location>
</feature>
<sequence length="72" mass="7752">MPSEKESKGSFASDKFEKIGGEYYYTDSKGSTTTVEATPGVVNAVNESNKAMANHPNPNVTFESMGITSQKK</sequence>
<dbReference type="EMBL" id="JAZAVJ010000047">
    <property type="protein sequence ID" value="KAK7418430.1"/>
    <property type="molecule type" value="Genomic_DNA"/>
</dbReference>
<protein>
    <submittedName>
        <fullName evidence="2">Uncharacterized protein</fullName>
    </submittedName>
</protein>
<keyword evidence="3" id="KW-1185">Reference proteome</keyword>
<gene>
    <name evidence="2" type="ORF">QQX98_003922</name>
</gene>
<name>A0ABR1HBV4_9HYPO</name>
<accession>A0ABR1HBV4</accession>
<comment type="caution">
    <text evidence="2">The sequence shown here is derived from an EMBL/GenBank/DDBJ whole genome shotgun (WGS) entry which is preliminary data.</text>
</comment>
<evidence type="ECO:0000313" key="3">
    <source>
        <dbReference type="Proteomes" id="UP001498476"/>
    </source>
</evidence>
<organism evidence="2 3">
    <name type="scientific">Neonectria punicea</name>
    <dbReference type="NCBI Taxonomy" id="979145"/>
    <lineage>
        <taxon>Eukaryota</taxon>
        <taxon>Fungi</taxon>
        <taxon>Dikarya</taxon>
        <taxon>Ascomycota</taxon>
        <taxon>Pezizomycotina</taxon>
        <taxon>Sordariomycetes</taxon>
        <taxon>Hypocreomycetidae</taxon>
        <taxon>Hypocreales</taxon>
        <taxon>Nectriaceae</taxon>
        <taxon>Neonectria</taxon>
    </lineage>
</organism>
<proteinExistence type="predicted"/>
<reference evidence="2 3" key="1">
    <citation type="journal article" date="2025" name="Microbiol. Resour. Announc.">
        <title>Draft genome sequences for Neonectria magnoliae and Neonectria punicea, canker pathogens of Liriodendron tulipifera and Acer saccharum in West Virginia.</title>
        <authorList>
            <person name="Petronek H.M."/>
            <person name="Kasson M.T."/>
            <person name="Metheny A.M."/>
            <person name="Stauder C.M."/>
            <person name="Lovett B."/>
            <person name="Lynch S.C."/>
            <person name="Garnas J.R."/>
            <person name="Kasson L.R."/>
            <person name="Stajich J.E."/>
        </authorList>
    </citation>
    <scope>NUCLEOTIDE SEQUENCE [LARGE SCALE GENOMIC DNA]</scope>
    <source>
        <strain evidence="2 3">NRRL 64653</strain>
    </source>
</reference>
<dbReference type="Proteomes" id="UP001498476">
    <property type="component" value="Unassembled WGS sequence"/>
</dbReference>
<evidence type="ECO:0000256" key="1">
    <source>
        <dbReference type="SAM" id="MobiDB-lite"/>
    </source>
</evidence>
<evidence type="ECO:0000313" key="2">
    <source>
        <dbReference type="EMBL" id="KAK7418430.1"/>
    </source>
</evidence>